<feature type="compositionally biased region" description="Basic and acidic residues" evidence="6">
    <location>
        <begin position="41"/>
        <end position="51"/>
    </location>
</feature>
<evidence type="ECO:0000256" key="3">
    <source>
        <dbReference type="ARBA" id="ARBA00022692"/>
    </source>
</evidence>
<gene>
    <name evidence="8" type="ORF">PCON_13801</name>
</gene>
<evidence type="ECO:0000256" key="4">
    <source>
        <dbReference type="ARBA" id="ARBA00022989"/>
    </source>
</evidence>
<evidence type="ECO:0000256" key="5">
    <source>
        <dbReference type="ARBA" id="ARBA00023136"/>
    </source>
</evidence>
<dbReference type="PANTHER" id="PTHR17920:SF22">
    <property type="entry name" value="DUF726 DOMAIN PROTEIN (AFU_ORTHOLOGUE AFUA_2G12860)"/>
    <property type="match status" value="1"/>
</dbReference>
<dbReference type="Pfam" id="PF05277">
    <property type="entry name" value="DUF726"/>
    <property type="match status" value="1"/>
</dbReference>
<keyword evidence="9" id="KW-1185">Reference proteome</keyword>
<reference evidence="8 9" key="1">
    <citation type="journal article" date="2013" name="PLoS Genet.">
        <title>The genome and development-dependent transcriptomes of Pyronema confluens: a window into fungal evolution.</title>
        <authorList>
            <person name="Traeger S."/>
            <person name="Altegoer F."/>
            <person name="Freitag M."/>
            <person name="Gabaldon T."/>
            <person name="Kempken F."/>
            <person name="Kumar A."/>
            <person name="Marcet-Houben M."/>
            <person name="Poggeler S."/>
            <person name="Stajich J.E."/>
            <person name="Nowrousian M."/>
        </authorList>
    </citation>
    <scope>NUCLEOTIDE SEQUENCE [LARGE SCALE GENOMIC DNA]</scope>
    <source>
        <strain evidence="9">CBS 100304</strain>
        <tissue evidence="8">Vegetative mycelium</tissue>
    </source>
</reference>
<comment type="subcellular location">
    <subcellularLocation>
        <location evidence="1">Membrane</location>
        <topology evidence="1">Multi-pass membrane protein</topology>
    </subcellularLocation>
</comment>
<organism evidence="8 9">
    <name type="scientific">Pyronema omphalodes (strain CBS 100304)</name>
    <name type="common">Pyronema confluens</name>
    <dbReference type="NCBI Taxonomy" id="1076935"/>
    <lineage>
        <taxon>Eukaryota</taxon>
        <taxon>Fungi</taxon>
        <taxon>Dikarya</taxon>
        <taxon>Ascomycota</taxon>
        <taxon>Pezizomycotina</taxon>
        <taxon>Pezizomycetes</taxon>
        <taxon>Pezizales</taxon>
        <taxon>Pyronemataceae</taxon>
        <taxon>Pyronema</taxon>
    </lineage>
</organism>
<feature type="transmembrane region" description="Helical" evidence="7">
    <location>
        <begin position="290"/>
        <end position="310"/>
    </location>
</feature>
<dbReference type="EMBL" id="HF935934">
    <property type="protein sequence ID" value="CCX32946.1"/>
    <property type="molecule type" value="Genomic_DNA"/>
</dbReference>
<evidence type="ECO:0000313" key="9">
    <source>
        <dbReference type="Proteomes" id="UP000018144"/>
    </source>
</evidence>
<dbReference type="PANTHER" id="PTHR17920">
    <property type="entry name" value="TRANSMEMBRANE AND COILED-COIL DOMAIN-CONTAINING PROTEIN 4 TMCO4"/>
    <property type="match status" value="1"/>
</dbReference>
<comment type="similarity">
    <text evidence="2">Belongs to the TMCO4 family.</text>
</comment>
<feature type="compositionally biased region" description="Basic and acidic residues" evidence="6">
    <location>
        <begin position="61"/>
        <end position="71"/>
    </location>
</feature>
<protein>
    <submittedName>
        <fullName evidence="8">Similar to Uncharacterized membrane protein C6F6.13c acc. no. Q9US10</fullName>
    </submittedName>
</protein>
<dbReference type="OrthoDB" id="277931at2759"/>
<dbReference type="OMA" id="FAFIPIR"/>
<feature type="region of interest" description="Disordered" evidence="6">
    <location>
        <begin position="124"/>
        <end position="154"/>
    </location>
</feature>
<dbReference type="GO" id="GO:0016020">
    <property type="term" value="C:membrane"/>
    <property type="evidence" value="ECO:0007669"/>
    <property type="project" value="UniProtKB-SubCell"/>
</dbReference>
<dbReference type="AlphaFoldDB" id="U4LVY5"/>
<evidence type="ECO:0000313" key="8">
    <source>
        <dbReference type="EMBL" id="CCX32946.1"/>
    </source>
</evidence>
<feature type="compositionally biased region" description="Polar residues" evidence="6">
    <location>
        <begin position="135"/>
        <end position="148"/>
    </location>
</feature>
<feature type="region of interest" description="Disordered" evidence="6">
    <location>
        <begin position="600"/>
        <end position="645"/>
    </location>
</feature>
<feature type="region of interest" description="Disordered" evidence="6">
    <location>
        <begin position="33"/>
        <end position="100"/>
    </location>
</feature>
<keyword evidence="3 7" id="KW-0812">Transmembrane</keyword>
<dbReference type="InterPro" id="IPR007941">
    <property type="entry name" value="DUF726"/>
</dbReference>
<feature type="transmembrane region" description="Helical" evidence="7">
    <location>
        <begin position="247"/>
        <end position="270"/>
    </location>
</feature>
<dbReference type="Gene3D" id="3.40.50.1820">
    <property type="entry name" value="alpha/beta hydrolase"/>
    <property type="match status" value="1"/>
</dbReference>
<keyword evidence="5 7" id="KW-0472">Membrane</keyword>
<evidence type="ECO:0000256" key="6">
    <source>
        <dbReference type="SAM" id="MobiDB-lite"/>
    </source>
</evidence>
<evidence type="ECO:0000256" key="7">
    <source>
        <dbReference type="SAM" id="Phobius"/>
    </source>
</evidence>
<feature type="compositionally biased region" description="Polar residues" evidence="6">
    <location>
        <begin position="89"/>
        <end position="100"/>
    </location>
</feature>
<evidence type="ECO:0000256" key="2">
    <source>
        <dbReference type="ARBA" id="ARBA00009824"/>
    </source>
</evidence>
<sequence>MSSEHDSDLVSLLSQTERDELVRLIHSITESMRTSLSNTSKDIKDPPKTDETIQNLPQSDEAIKDPPKTDETIQNLPQSDEAIKDPPQTEETTVPNTEFTPIQKAALESFDKWRGSVISRIKEVLHPHKPLRGSETPSQTSKSQSTHSPDAFLATHYPPHPTTLTSNPHTETILQSLLLLCLSLKSYDARSRVLLLHICSSLSLPLRTLLHLESTTALTLLQSAKLSASTESASRAASGKVANTWKIGLASVAGAALVGITGGLAAPLVAAGVGSLMGGLGLGATAVAGYLGAVASSGAVVGTLFGLYGGRMGGQAMERYAKEVSDFEFLPIRELGAEDGRLRVAIGVTGWLVNGEEEVVEPWKTLGDGVEGYALRWEVAALTDLGRAMEKILTSYAMGWVKKEIIKRTVLAALYSALWPMGLLKAARVVDNPFSIAKQRSEKAGLILADAIINKTQGERPVTLVGYSLGARVVYFCLLELAQRGAYGLVENVVLMGAAVPANKESWKTIRSVVAGRVVNVYSEQDYVLAFLYRTSSIQLGVAGLQEIKVRGVENVNVEDTVEGHLRYRYAVGRILGDVLKGDTDMKEVEREEHTLKILEKKDMEKDEEEKHAEKDAGVLEQHMEKAVQEAEKDLEERRKARKLE</sequence>
<proteinExistence type="inferred from homology"/>
<keyword evidence="4 7" id="KW-1133">Transmembrane helix</keyword>
<dbReference type="Proteomes" id="UP000018144">
    <property type="component" value="Unassembled WGS sequence"/>
</dbReference>
<name>U4LVY5_PYROM</name>
<dbReference type="eggNOG" id="KOG2385">
    <property type="taxonomic scope" value="Eukaryota"/>
</dbReference>
<accession>U4LVY5</accession>
<dbReference type="SUPFAM" id="SSF53474">
    <property type="entry name" value="alpha/beta-Hydrolases"/>
    <property type="match status" value="1"/>
</dbReference>
<dbReference type="InterPro" id="IPR029058">
    <property type="entry name" value="AB_hydrolase_fold"/>
</dbReference>
<evidence type="ECO:0000256" key="1">
    <source>
        <dbReference type="ARBA" id="ARBA00004141"/>
    </source>
</evidence>